<evidence type="ECO:0000313" key="3">
    <source>
        <dbReference type="Proteomes" id="UP001151699"/>
    </source>
</evidence>
<organism evidence="2 3">
    <name type="scientific">Pseudolycoriella hygida</name>
    <dbReference type="NCBI Taxonomy" id="35572"/>
    <lineage>
        <taxon>Eukaryota</taxon>
        <taxon>Metazoa</taxon>
        <taxon>Ecdysozoa</taxon>
        <taxon>Arthropoda</taxon>
        <taxon>Hexapoda</taxon>
        <taxon>Insecta</taxon>
        <taxon>Pterygota</taxon>
        <taxon>Neoptera</taxon>
        <taxon>Endopterygota</taxon>
        <taxon>Diptera</taxon>
        <taxon>Nematocera</taxon>
        <taxon>Sciaroidea</taxon>
        <taxon>Sciaridae</taxon>
        <taxon>Pseudolycoriella</taxon>
    </lineage>
</organism>
<reference evidence="2" key="1">
    <citation type="submission" date="2022-07" db="EMBL/GenBank/DDBJ databases">
        <authorList>
            <person name="Trinca V."/>
            <person name="Uliana J.V.C."/>
            <person name="Torres T.T."/>
            <person name="Ward R.J."/>
            <person name="Monesi N."/>
        </authorList>
    </citation>
    <scope>NUCLEOTIDE SEQUENCE</scope>
    <source>
        <strain evidence="2">HSMRA1968</strain>
        <tissue evidence="2">Whole embryos</tissue>
    </source>
</reference>
<evidence type="ECO:0000313" key="2">
    <source>
        <dbReference type="EMBL" id="KAJ6649807.1"/>
    </source>
</evidence>
<protein>
    <submittedName>
        <fullName evidence="2">Uncharacterized protein</fullName>
    </submittedName>
</protein>
<evidence type="ECO:0000256" key="1">
    <source>
        <dbReference type="SAM" id="SignalP"/>
    </source>
</evidence>
<name>A0A9Q0S917_9DIPT</name>
<dbReference type="EMBL" id="WJQU01000001">
    <property type="protein sequence ID" value="KAJ6649807.1"/>
    <property type="molecule type" value="Genomic_DNA"/>
</dbReference>
<proteinExistence type="predicted"/>
<comment type="caution">
    <text evidence="2">The sequence shown here is derived from an EMBL/GenBank/DDBJ whole genome shotgun (WGS) entry which is preliminary data.</text>
</comment>
<feature type="signal peptide" evidence="1">
    <location>
        <begin position="1"/>
        <end position="23"/>
    </location>
</feature>
<keyword evidence="3" id="KW-1185">Reference proteome</keyword>
<feature type="chain" id="PRO_5040356120" evidence="1">
    <location>
        <begin position="24"/>
        <end position="112"/>
    </location>
</feature>
<dbReference type="Proteomes" id="UP001151699">
    <property type="component" value="Chromosome A"/>
</dbReference>
<sequence>MNALNIFFVLVMTVTFSVKVGNALPFETTTIMTTVPYDSCYPCRDAPVQFTETWAGQCVPSTEELHDCRCQCLSIFCREGEVIDTTTCRPYGSIHDCRCIPIPAPATTVLRN</sequence>
<gene>
    <name evidence="2" type="ORF">Bhyg_05047</name>
</gene>
<dbReference type="AlphaFoldDB" id="A0A9Q0S917"/>
<keyword evidence="1" id="KW-0732">Signal</keyword>
<accession>A0A9Q0S917</accession>